<dbReference type="EMBL" id="LNKA01000001">
    <property type="protein sequence ID" value="KTC66255.1"/>
    <property type="molecule type" value="Genomic_DNA"/>
</dbReference>
<dbReference type="PROSITE" id="PS51585">
    <property type="entry name" value="SAM_MT_TPMT"/>
    <property type="match status" value="1"/>
</dbReference>
<dbReference type="EMBL" id="LR134418">
    <property type="protein sequence ID" value="VEH84851.1"/>
    <property type="molecule type" value="Genomic_DNA"/>
</dbReference>
<dbReference type="NCBIfam" id="NF009732">
    <property type="entry name" value="PRK13255.1"/>
    <property type="match status" value="1"/>
</dbReference>
<dbReference type="SUPFAM" id="SSF53335">
    <property type="entry name" value="S-adenosyl-L-methionine-dependent methyltransferases"/>
    <property type="match status" value="1"/>
</dbReference>
<keyword evidence="11" id="KW-0614">Plasmid</keyword>
<feature type="binding site" evidence="9">
    <location>
        <position position="128"/>
    </location>
    <ligand>
        <name>S-adenosyl-L-methionine</name>
        <dbReference type="ChEBI" id="CHEBI:59789"/>
    </ligand>
</feature>
<evidence type="ECO:0000256" key="2">
    <source>
        <dbReference type="ARBA" id="ARBA00004496"/>
    </source>
</evidence>
<keyword evidence="5 9" id="KW-0963">Cytoplasm</keyword>
<keyword evidence="8 9" id="KW-0949">S-adenosyl-L-methionine</keyword>
<evidence type="ECO:0000256" key="6">
    <source>
        <dbReference type="ARBA" id="ARBA00022603"/>
    </source>
</evidence>
<dbReference type="OrthoDB" id="9778208at2"/>
<keyword evidence="12" id="KW-1185">Reference proteome</keyword>
<dbReference type="PIRSF" id="PIRSF023956">
    <property type="entry name" value="Thiopurine_S-methyltransferase"/>
    <property type="match status" value="1"/>
</dbReference>
<keyword evidence="7 9" id="KW-0808">Transferase</keyword>
<evidence type="ECO:0000256" key="5">
    <source>
        <dbReference type="ARBA" id="ARBA00022490"/>
    </source>
</evidence>
<dbReference type="InterPro" id="IPR029063">
    <property type="entry name" value="SAM-dependent_MTases_sf"/>
</dbReference>
<protein>
    <recommendedName>
        <fullName evidence="4 9">Thiopurine S-methyltransferase</fullName>
        <ecNumber evidence="4 9">2.1.1.67</ecNumber>
    </recommendedName>
    <alternativeName>
        <fullName evidence="9">Thiopurine methyltransferase</fullName>
    </alternativeName>
</protein>
<evidence type="ECO:0000256" key="9">
    <source>
        <dbReference type="HAMAP-Rule" id="MF_00812"/>
    </source>
</evidence>
<name>A0A0W0R585_9GAMM</name>
<dbReference type="KEGG" id="ladl:NCTC12735_00471"/>
<dbReference type="FunFam" id="3.40.50.150:FF:000101">
    <property type="entry name" value="Thiopurine S-methyltransferase"/>
    <property type="match status" value="1"/>
</dbReference>
<comment type="subcellular location">
    <subcellularLocation>
        <location evidence="2 9">Cytoplasm</location>
    </subcellularLocation>
</comment>
<dbReference type="Proteomes" id="UP000281170">
    <property type="component" value="Plasmid 9"/>
</dbReference>
<evidence type="ECO:0000256" key="3">
    <source>
        <dbReference type="ARBA" id="ARBA00008145"/>
    </source>
</evidence>
<dbReference type="EC" id="2.1.1.67" evidence="4 9"/>
<dbReference type="NCBIfam" id="TIGR03840">
    <property type="entry name" value="TMPT_Se_Te"/>
    <property type="match status" value="1"/>
</dbReference>
<dbReference type="HAMAP" id="MF_00812">
    <property type="entry name" value="Thiopur_methtran"/>
    <property type="match status" value="1"/>
</dbReference>
<dbReference type="GO" id="GO:0005737">
    <property type="term" value="C:cytoplasm"/>
    <property type="evidence" value="ECO:0007669"/>
    <property type="project" value="UniProtKB-SubCell"/>
</dbReference>
<feature type="binding site" evidence="9">
    <location>
        <position position="50"/>
    </location>
    <ligand>
        <name>S-adenosyl-L-methionine</name>
        <dbReference type="ChEBI" id="CHEBI:59789"/>
    </ligand>
</feature>
<comment type="catalytic activity">
    <reaction evidence="1 9">
        <text>S-adenosyl-L-methionine + a thiopurine = S-adenosyl-L-homocysteine + a thiopurine S-methylether.</text>
        <dbReference type="EC" id="2.1.1.67"/>
    </reaction>
</comment>
<dbReference type="PATRIC" id="fig|45056.6.peg.945"/>
<feature type="binding site" evidence="9">
    <location>
        <position position="15"/>
    </location>
    <ligand>
        <name>S-adenosyl-L-methionine</name>
        <dbReference type="ChEBI" id="CHEBI:59789"/>
    </ligand>
</feature>
<dbReference type="PANTHER" id="PTHR10259:SF11">
    <property type="entry name" value="THIOPURINE S-METHYLTRANSFERASE"/>
    <property type="match status" value="1"/>
</dbReference>
<dbReference type="InterPro" id="IPR008854">
    <property type="entry name" value="TPMT"/>
</dbReference>
<evidence type="ECO:0000313" key="12">
    <source>
        <dbReference type="Proteomes" id="UP000054859"/>
    </source>
</evidence>
<reference evidence="11 13" key="2">
    <citation type="submission" date="2018-12" db="EMBL/GenBank/DDBJ databases">
        <authorList>
            <consortium name="Pathogen Informatics"/>
        </authorList>
    </citation>
    <scope>NUCLEOTIDE SEQUENCE [LARGE SCALE GENOMIC DNA]</scope>
    <source>
        <strain evidence="11 13">NCTC12735</strain>
        <plasmid evidence="13">9</plasmid>
    </source>
</reference>
<dbReference type="AlphaFoldDB" id="A0A0W0R585"/>
<evidence type="ECO:0000256" key="8">
    <source>
        <dbReference type="ARBA" id="ARBA00022691"/>
    </source>
</evidence>
<evidence type="ECO:0000313" key="10">
    <source>
        <dbReference type="EMBL" id="KTC66255.1"/>
    </source>
</evidence>
<evidence type="ECO:0000256" key="7">
    <source>
        <dbReference type="ARBA" id="ARBA00022679"/>
    </source>
</evidence>
<proteinExistence type="inferred from homology"/>
<comment type="similarity">
    <text evidence="3 9">Belongs to the class I-like SAM-binding methyltransferase superfamily. TPMT family.</text>
</comment>
<evidence type="ECO:0000256" key="4">
    <source>
        <dbReference type="ARBA" id="ARBA00011905"/>
    </source>
</evidence>
<feature type="binding site" evidence="9">
    <location>
        <position position="71"/>
    </location>
    <ligand>
        <name>S-adenosyl-L-methionine</name>
        <dbReference type="ChEBI" id="CHEBI:59789"/>
    </ligand>
</feature>
<evidence type="ECO:0000313" key="13">
    <source>
        <dbReference type="Proteomes" id="UP000281170"/>
    </source>
</evidence>
<evidence type="ECO:0000256" key="1">
    <source>
        <dbReference type="ARBA" id="ARBA00000903"/>
    </source>
</evidence>
<sequence length="226" mass="25747">MSTRNEQAIYWNQKWQTNDIAFNQEEPNELLKQFLPTLNLKPGDKIFVPLCGKSIDMLWLLKQGYVVTGVELSSHACEAFFQEYHIPYLRKQLDAFTLFYNETISLLAGDFFDLDASVLGTINAVFDRVALIALPEALRKQYAAKMISLLNQNTRMLLISATYNQQEMSGPPFSVGEKEMNQLYSDYFHIKKLLDREAISIPPHLQAKGLTAASEQVYLLSKIGNV</sequence>
<dbReference type="GO" id="GO:0032259">
    <property type="term" value="P:methylation"/>
    <property type="evidence" value="ECO:0007669"/>
    <property type="project" value="UniProtKB-KW"/>
</dbReference>
<gene>
    <name evidence="9 11" type="primary">tpm</name>
    <name evidence="10" type="ORF">Lade_0913</name>
    <name evidence="11" type="ORF">NCTC12735_00471</name>
</gene>
<keyword evidence="6 9" id="KW-0489">Methyltransferase</keyword>
<dbReference type="STRING" id="45056.Lade_0913"/>
<dbReference type="Pfam" id="PF05724">
    <property type="entry name" value="TPMT"/>
    <property type="match status" value="1"/>
</dbReference>
<accession>A0A0W0R585</accession>
<evidence type="ECO:0000313" key="11">
    <source>
        <dbReference type="EMBL" id="VEH84851.1"/>
    </source>
</evidence>
<geneLocation type="plasmid" evidence="11 13">
    <name>9</name>
</geneLocation>
<dbReference type="InterPro" id="IPR022474">
    <property type="entry name" value="Thiopur_S-MeTfrase_Se/Te_detox"/>
</dbReference>
<reference evidence="10 12" key="1">
    <citation type="submission" date="2015-11" db="EMBL/GenBank/DDBJ databases">
        <title>Identification of large and diverse effector repertoires of 38 Legionella species.</title>
        <authorList>
            <person name="Burstein D."/>
            <person name="Amaro F."/>
            <person name="Zusman T."/>
            <person name="Lifshitz Z."/>
            <person name="Cohen O."/>
            <person name="Gilbert J.A."/>
            <person name="Pupko T."/>
            <person name="Shuman H.A."/>
            <person name="Segal G."/>
        </authorList>
    </citation>
    <scope>NUCLEOTIDE SEQUENCE [LARGE SCALE GENOMIC DNA]</scope>
    <source>
        <strain evidence="10 12">1762-AUS-E</strain>
    </source>
</reference>
<dbReference type="GO" id="GO:0008119">
    <property type="term" value="F:thiopurine S-methyltransferase activity"/>
    <property type="evidence" value="ECO:0007669"/>
    <property type="project" value="UniProtKB-UniRule"/>
</dbReference>
<dbReference type="InterPro" id="IPR025835">
    <property type="entry name" value="Thiopurine_S-MeTrfase"/>
</dbReference>
<organism evidence="10 12">
    <name type="scientific">Legionella adelaidensis</name>
    <dbReference type="NCBI Taxonomy" id="45056"/>
    <lineage>
        <taxon>Bacteria</taxon>
        <taxon>Pseudomonadati</taxon>
        <taxon>Pseudomonadota</taxon>
        <taxon>Gammaproteobacteria</taxon>
        <taxon>Legionellales</taxon>
        <taxon>Legionellaceae</taxon>
        <taxon>Legionella</taxon>
    </lineage>
</organism>
<dbReference type="Proteomes" id="UP000054859">
    <property type="component" value="Unassembled WGS sequence"/>
</dbReference>
<dbReference type="RefSeq" id="WP_058461944.1">
    <property type="nucleotide sequence ID" value="NZ_CAAAHS010000002.1"/>
</dbReference>
<dbReference type="GO" id="GO:0010038">
    <property type="term" value="P:response to metal ion"/>
    <property type="evidence" value="ECO:0007669"/>
    <property type="project" value="InterPro"/>
</dbReference>
<dbReference type="Gene3D" id="3.40.50.150">
    <property type="entry name" value="Vaccinia Virus protein VP39"/>
    <property type="match status" value="1"/>
</dbReference>
<dbReference type="PANTHER" id="PTHR10259">
    <property type="entry name" value="THIOPURINE S-METHYLTRANSFERASE"/>
    <property type="match status" value="1"/>
</dbReference>